<dbReference type="KEGG" id="isc:8043065"/>
<dbReference type="InterPro" id="IPR001932">
    <property type="entry name" value="PPM-type_phosphatase-like_dom"/>
</dbReference>
<dbReference type="PANTHER" id="PTHR13832">
    <property type="entry name" value="PROTEIN PHOSPHATASE 2C"/>
    <property type="match status" value="1"/>
</dbReference>
<dbReference type="AlphaFoldDB" id="A0A4D5RJS3"/>
<feature type="non-terminal residue" evidence="7">
    <location>
        <position position="475"/>
    </location>
</feature>
<keyword evidence="2 4" id="KW-0378">Hydrolase</keyword>
<dbReference type="Pfam" id="PF00481">
    <property type="entry name" value="PP2C"/>
    <property type="match status" value="1"/>
</dbReference>
<evidence type="ECO:0000256" key="3">
    <source>
        <dbReference type="ARBA" id="ARBA00022912"/>
    </source>
</evidence>
<keyword evidence="3 4" id="KW-0904">Protein phosphatase</keyword>
<dbReference type="VEuPathDB" id="VectorBase:ISCW014874"/>
<organism evidence="7">
    <name type="scientific">Ixodes scapularis</name>
    <name type="common">Black-legged tick</name>
    <name type="synonym">Deer tick</name>
    <dbReference type="NCBI Taxonomy" id="6945"/>
    <lineage>
        <taxon>Eukaryota</taxon>
        <taxon>Metazoa</taxon>
        <taxon>Ecdysozoa</taxon>
        <taxon>Arthropoda</taxon>
        <taxon>Chelicerata</taxon>
        <taxon>Arachnida</taxon>
        <taxon>Acari</taxon>
        <taxon>Parasitiformes</taxon>
        <taxon>Ixodida</taxon>
        <taxon>Ixodoidea</taxon>
        <taxon>Ixodidae</taxon>
        <taxon>Ixodinae</taxon>
        <taxon>Ixodes</taxon>
    </lineage>
</organism>
<protein>
    <submittedName>
        <fullName evidence="7">Protein phosphatase 2c</fullName>
    </submittedName>
</protein>
<dbReference type="CTD" id="31683"/>
<dbReference type="Gene3D" id="3.60.40.10">
    <property type="entry name" value="PPM-type phosphatase domain"/>
    <property type="match status" value="1"/>
</dbReference>
<dbReference type="VEuPathDB" id="VectorBase:ISCP_009815"/>
<accession>A0A4D5RJS3</accession>
<dbReference type="SMART" id="SM00332">
    <property type="entry name" value="PP2Cc"/>
    <property type="match status" value="1"/>
</dbReference>
<keyword evidence="1" id="KW-0479">Metal-binding</keyword>
<dbReference type="PROSITE" id="PS51746">
    <property type="entry name" value="PPM_2"/>
    <property type="match status" value="1"/>
</dbReference>
<evidence type="ECO:0000313" key="7">
    <source>
        <dbReference type="EMBL" id="MOY36497.1"/>
    </source>
</evidence>
<dbReference type="RefSeq" id="XP_029844199.1">
    <property type="nucleotide sequence ID" value="XM_029988339.4"/>
</dbReference>
<evidence type="ECO:0000256" key="1">
    <source>
        <dbReference type="ARBA" id="ARBA00022723"/>
    </source>
</evidence>
<comment type="similarity">
    <text evidence="4">Belongs to the PP2C family.</text>
</comment>
<evidence type="ECO:0000259" key="6">
    <source>
        <dbReference type="PROSITE" id="PS51746"/>
    </source>
</evidence>
<dbReference type="SUPFAM" id="SSF81606">
    <property type="entry name" value="PP2C-like"/>
    <property type="match status" value="1"/>
</dbReference>
<proteinExistence type="inferred from homology"/>
<dbReference type="GeneID" id="8043065"/>
<sequence>MATTLAGLSRYLLRLSKFRRHISSGNRNLARHSSRRRSDFFGAPKLGPPEVSRILRSNETSREVQARSLRAFDTNQLPSNNPMEDRLIVARCLLTTGHMFGVFDGHGGHNLAELLSHRLLDYIALSILPPALLKEYLEKNKRTHLVQVVHAIDSLTDQQTEVHFDSLNAFARNLLASASSPFSMQDALHRAFVQLDNDISREIIEQKLPNGSQYAVMGSCACVVHIDGTHLHVASTGDCKAVLGILSDDATWLSKAVSVEHNTDNINELRRVLSEHPASESNSVVKQDRLLGQLAPLRAFGDFNYKWEASRIRELLVPQFGTYVLPAHYMTPPYLTAQPEVMHHHLTPRDKFLVLASDGLWEQMQPHKVVRLVGQHMSGKQTLDLLRLPRPLMKLGDVYDLLHIRHQGLAQKPSDANAATHLIRNALGRTEYGIEHGKLAAMLALPQEVVRSFRDDMSIAVIYFDSEFLRLSPAG</sequence>
<dbReference type="InterPro" id="IPR036457">
    <property type="entry name" value="PPM-type-like_dom_sf"/>
</dbReference>
<dbReference type="GO" id="GO:0046872">
    <property type="term" value="F:metal ion binding"/>
    <property type="evidence" value="ECO:0007669"/>
    <property type="project" value="UniProtKB-KW"/>
</dbReference>
<dbReference type="PANTHER" id="PTHR13832:SF792">
    <property type="entry name" value="GM14286P"/>
    <property type="match status" value="1"/>
</dbReference>
<dbReference type="InterPro" id="IPR015655">
    <property type="entry name" value="PP2C"/>
</dbReference>
<dbReference type="CDD" id="cd00143">
    <property type="entry name" value="PP2Cc"/>
    <property type="match status" value="1"/>
</dbReference>
<feature type="region of interest" description="Disordered" evidence="5">
    <location>
        <begin position="26"/>
        <end position="45"/>
    </location>
</feature>
<evidence type="ECO:0000256" key="4">
    <source>
        <dbReference type="RuleBase" id="RU003465"/>
    </source>
</evidence>
<feature type="domain" description="PPM-type phosphatase" evidence="6">
    <location>
        <begin position="69"/>
        <end position="464"/>
    </location>
</feature>
<dbReference type="InterPro" id="IPR000222">
    <property type="entry name" value="PP2C_BS"/>
</dbReference>
<dbReference type="OMA" id="GEQAMAP"/>
<evidence type="ECO:0000256" key="5">
    <source>
        <dbReference type="SAM" id="MobiDB-lite"/>
    </source>
</evidence>
<dbReference type="VEuPathDB" id="VectorBase:ISCI014874"/>
<evidence type="ECO:0000256" key="2">
    <source>
        <dbReference type="ARBA" id="ARBA00022801"/>
    </source>
</evidence>
<dbReference type="GO" id="GO:0004722">
    <property type="term" value="F:protein serine/threonine phosphatase activity"/>
    <property type="evidence" value="ECO:0007669"/>
    <property type="project" value="InterPro"/>
</dbReference>
<dbReference type="OrthoDB" id="420076at2759"/>
<dbReference type="EMBL" id="GHJT01002526">
    <property type="protein sequence ID" value="MOY36497.1"/>
    <property type="molecule type" value="Transcribed_RNA"/>
</dbReference>
<name>A0A4D5RJS3_IXOSC</name>
<dbReference type="PROSITE" id="PS01032">
    <property type="entry name" value="PPM_1"/>
    <property type="match status" value="1"/>
</dbReference>
<reference evidence="7" key="1">
    <citation type="submission" date="2019-04" db="EMBL/GenBank/DDBJ databases">
        <title>An insight into the mialome of Ixodes scapularis.</title>
        <authorList>
            <person name="Ribeiro J.M."/>
            <person name="Mather T.N."/>
            <person name="Karim S."/>
        </authorList>
    </citation>
    <scope>NUCLEOTIDE SEQUENCE</scope>
</reference>